<dbReference type="Gene3D" id="2.40.128.20">
    <property type="match status" value="1"/>
</dbReference>
<evidence type="ECO:0000256" key="4">
    <source>
        <dbReference type="SAM" id="SignalP"/>
    </source>
</evidence>
<evidence type="ECO:0000256" key="3">
    <source>
        <dbReference type="SAM" id="MobiDB-lite"/>
    </source>
</evidence>
<dbReference type="SUPFAM" id="SSF50814">
    <property type="entry name" value="Lipocalins"/>
    <property type="match status" value="1"/>
</dbReference>
<feature type="signal peptide" evidence="4">
    <location>
        <begin position="1"/>
        <end position="25"/>
    </location>
</feature>
<name>A0ABT9NE94_9ACTO</name>
<evidence type="ECO:0000256" key="2">
    <source>
        <dbReference type="ARBA" id="ARBA00022833"/>
    </source>
</evidence>
<dbReference type="Proteomes" id="UP001243212">
    <property type="component" value="Unassembled WGS sequence"/>
</dbReference>
<protein>
    <submittedName>
        <fullName evidence="6">Zinc transport system substrate-binding protein</fullName>
    </submittedName>
</protein>
<proteinExistence type="predicted"/>
<dbReference type="InterPro" id="IPR015304">
    <property type="entry name" value="ZinT_dom"/>
</dbReference>
<gene>
    <name evidence="6" type="ORF">J2S70_000288</name>
</gene>
<dbReference type="Pfam" id="PF09223">
    <property type="entry name" value="ZinT"/>
    <property type="match status" value="1"/>
</dbReference>
<dbReference type="RefSeq" id="WP_307681973.1">
    <property type="nucleotide sequence ID" value="NZ_JAUSQX010000001.1"/>
</dbReference>
<evidence type="ECO:0000313" key="6">
    <source>
        <dbReference type="EMBL" id="MDP9805706.1"/>
    </source>
</evidence>
<organism evidence="6 7">
    <name type="scientific">Trueperella bonasi</name>
    <dbReference type="NCBI Taxonomy" id="312286"/>
    <lineage>
        <taxon>Bacteria</taxon>
        <taxon>Bacillati</taxon>
        <taxon>Actinomycetota</taxon>
        <taxon>Actinomycetes</taxon>
        <taxon>Actinomycetales</taxon>
        <taxon>Actinomycetaceae</taxon>
        <taxon>Trueperella</taxon>
    </lineage>
</organism>
<dbReference type="EMBL" id="JAUSQX010000001">
    <property type="protein sequence ID" value="MDP9805706.1"/>
    <property type="molecule type" value="Genomic_DNA"/>
</dbReference>
<evidence type="ECO:0000313" key="7">
    <source>
        <dbReference type="Proteomes" id="UP001243212"/>
    </source>
</evidence>
<keyword evidence="1 4" id="KW-0732">Signal</keyword>
<comment type="caution">
    <text evidence="6">The sequence shown here is derived from an EMBL/GenBank/DDBJ whole genome shotgun (WGS) entry which is preliminary data.</text>
</comment>
<keyword evidence="7" id="KW-1185">Reference proteome</keyword>
<dbReference type="PROSITE" id="PS51257">
    <property type="entry name" value="PROKAR_LIPOPROTEIN"/>
    <property type="match status" value="1"/>
</dbReference>
<evidence type="ECO:0000256" key="1">
    <source>
        <dbReference type="ARBA" id="ARBA00022729"/>
    </source>
</evidence>
<sequence length="234" mass="25583">MISKNFRRIAIAASAALALTLTACSDSEGKQAPEETTAAAAEETSAEAKEEETKSSEPAESERSASLADWEGEWVSLGAVAHTDAMKPHAEEAAKEHGETLEEVLAEVDEARKTDFAGMVISDDKINFVADLDAVEGAKANEGFEYTFKETVTGEHDGHNFEWFVFEGEDGAPHKYVLLMELHGEETLAHFHMRYGDTIEAASTGADDHWYPTFVQAGEGTDEQIAETLFHHHH</sequence>
<keyword evidence="2" id="KW-0862">Zinc</keyword>
<feature type="compositionally biased region" description="Basic and acidic residues" evidence="3">
    <location>
        <begin position="46"/>
        <end position="63"/>
    </location>
</feature>
<dbReference type="InterPro" id="IPR012674">
    <property type="entry name" value="Calycin"/>
</dbReference>
<feature type="compositionally biased region" description="Low complexity" evidence="3">
    <location>
        <begin position="34"/>
        <end position="43"/>
    </location>
</feature>
<reference evidence="6 7" key="1">
    <citation type="submission" date="2023-07" db="EMBL/GenBank/DDBJ databases">
        <title>Sequencing the genomes of 1000 actinobacteria strains.</title>
        <authorList>
            <person name="Klenk H.-P."/>
        </authorList>
    </citation>
    <scope>NUCLEOTIDE SEQUENCE [LARGE SCALE GENOMIC DNA]</scope>
    <source>
        <strain evidence="6 7">DSM 17163</strain>
    </source>
</reference>
<evidence type="ECO:0000259" key="5">
    <source>
        <dbReference type="Pfam" id="PF09223"/>
    </source>
</evidence>
<accession>A0ABT9NE94</accession>
<feature type="domain" description="ZinT" evidence="5">
    <location>
        <begin position="64"/>
        <end position="232"/>
    </location>
</feature>
<feature type="region of interest" description="Disordered" evidence="3">
    <location>
        <begin position="26"/>
        <end position="68"/>
    </location>
</feature>
<feature type="chain" id="PRO_5045255065" evidence="4">
    <location>
        <begin position="26"/>
        <end position="234"/>
    </location>
</feature>